<reference evidence="1 2" key="1">
    <citation type="submission" date="2016-10" db="EMBL/GenBank/DDBJ databases">
        <authorList>
            <person name="Varghese N."/>
            <person name="Submissions S."/>
        </authorList>
    </citation>
    <scope>NUCLEOTIDE SEQUENCE [LARGE SCALE GENOMIC DNA]</scope>
    <source>
        <strain evidence="1 2">UNC380MFSha3.1</strain>
    </source>
</reference>
<proteinExistence type="predicted"/>
<dbReference type="InterPro" id="IPR012545">
    <property type="entry name" value="DUF1697"/>
</dbReference>
<name>A0A7Z7CVG7_9MICO</name>
<dbReference type="AlphaFoldDB" id="A0A7Z7CVG7"/>
<accession>A0A7Z7CVG7</accession>
<protein>
    <submittedName>
        <fullName evidence="1">Uncharacterized conserved protein, DUF1697 family</fullName>
    </submittedName>
</protein>
<evidence type="ECO:0000313" key="2">
    <source>
        <dbReference type="Proteomes" id="UP000198702"/>
    </source>
</evidence>
<dbReference type="RefSeq" id="WP_028494971.1">
    <property type="nucleotide sequence ID" value="NZ_FOQZ01000001.1"/>
</dbReference>
<organism evidence="1 2">
    <name type="scientific">Microbacterium saccharophilum</name>
    <dbReference type="NCBI Taxonomy" id="1213358"/>
    <lineage>
        <taxon>Bacteria</taxon>
        <taxon>Bacillati</taxon>
        <taxon>Actinomycetota</taxon>
        <taxon>Actinomycetes</taxon>
        <taxon>Micrococcales</taxon>
        <taxon>Microbacteriaceae</taxon>
        <taxon>Microbacterium</taxon>
    </lineage>
</organism>
<comment type="caution">
    <text evidence="1">The sequence shown here is derived from an EMBL/GenBank/DDBJ whole genome shotgun (WGS) entry which is preliminary data.</text>
</comment>
<evidence type="ECO:0000313" key="1">
    <source>
        <dbReference type="EMBL" id="SFI20336.1"/>
    </source>
</evidence>
<dbReference type="Proteomes" id="UP000198702">
    <property type="component" value="Unassembled WGS sequence"/>
</dbReference>
<dbReference type="Pfam" id="PF08002">
    <property type="entry name" value="DUF1697"/>
    <property type="match status" value="1"/>
</dbReference>
<sequence>MPQVAFFRNVNQGQPGMPRTDDLLDAFRDAGVPDAAAFQSNGTVVFTTPDSAATITDVRSSLMARGFFIGEIYARPVQFLGDIVARYRENVDIGRYELTLFPDREVIVDEARMAKEARRRRCEIVDHGPGWAVVSNDGERQSNGTPTIEAALAVPATSRGFPTLERLVDRFGS</sequence>
<dbReference type="SUPFAM" id="SSF160379">
    <property type="entry name" value="SP0830-like"/>
    <property type="match status" value="1"/>
</dbReference>
<dbReference type="EMBL" id="FOQZ01000001">
    <property type="protein sequence ID" value="SFI20336.1"/>
    <property type="molecule type" value="Genomic_DNA"/>
</dbReference>
<gene>
    <name evidence="1" type="ORF">SAMN04487751_0337</name>
</gene>